<dbReference type="EMBL" id="LNIX01000001">
    <property type="protein sequence ID" value="OXA61902.1"/>
    <property type="molecule type" value="Genomic_DNA"/>
</dbReference>
<protein>
    <submittedName>
        <fullName evidence="2">Uncharacterized protein</fullName>
    </submittedName>
</protein>
<comment type="caution">
    <text evidence="2">The sequence shown here is derived from an EMBL/GenBank/DDBJ whole genome shotgun (WGS) entry which is preliminary data.</text>
</comment>
<evidence type="ECO:0000313" key="3">
    <source>
        <dbReference type="Proteomes" id="UP000198287"/>
    </source>
</evidence>
<feature type="transmembrane region" description="Helical" evidence="1">
    <location>
        <begin position="646"/>
        <end position="666"/>
    </location>
</feature>
<feature type="transmembrane region" description="Helical" evidence="1">
    <location>
        <begin position="291"/>
        <end position="314"/>
    </location>
</feature>
<name>A0A226EWC8_FOLCA</name>
<accession>A0A226EWC8</accession>
<evidence type="ECO:0000313" key="2">
    <source>
        <dbReference type="EMBL" id="OXA61902.1"/>
    </source>
</evidence>
<dbReference type="Proteomes" id="UP000198287">
    <property type="component" value="Unassembled WGS sequence"/>
</dbReference>
<keyword evidence="3" id="KW-1185">Reference proteome</keyword>
<feature type="transmembrane region" description="Helical" evidence="1">
    <location>
        <begin position="355"/>
        <end position="380"/>
    </location>
</feature>
<organism evidence="2 3">
    <name type="scientific">Folsomia candida</name>
    <name type="common">Springtail</name>
    <dbReference type="NCBI Taxonomy" id="158441"/>
    <lineage>
        <taxon>Eukaryota</taxon>
        <taxon>Metazoa</taxon>
        <taxon>Ecdysozoa</taxon>
        <taxon>Arthropoda</taxon>
        <taxon>Hexapoda</taxon>
        <taxon>Collembola</taxon>
        <taxon>Entomobryomorpha</taxon>
        <taxon>Isotomoidea</taxon>
        <taxon>Isotomidae</taxon>
        <taxon>Proisotominae</taxon>
        <taxon>Folsomia</taxon>
    </lineage>
</organism>
<sequence>MNCVFIIFSNARSHLSHDDLEKWLQFPSNDKTSLLTYFGYLTKSFNSQWNNYVKSVHMEQSYIVYVTNVTVAQLREAIINLDKYKWISAITTLNHIGVVLVSSKNSSFHIYYLCLRCSTTIILDELTSLDLLQPLKFQKMSVIMYPATRWNLRDAGIFPLTSAHLGITDLIRYSSINPFSQKINQDNNSGTANLNFHMAHILSSIFLSANTTIQHNCGIDFKLANDCVIKWGRQMYQTPHFTLIQNVLSYQAMIQHSDKYLIRQEGLTFFTCYKETNLSFQIYVAPFQTELWVAILITLATVLTFANFVIRFCITGSEIEKNRSSSVVALFLCATLFEESYIFEKSNKSIWTSSTLRFVFTLWLLLCILLTNTFLGIFIMKLSSPLPPLKKYEYFIDLLTYPQHHETADQGQLMKESLRVWEIGDASIGLNFQSNITTQASEHFVFLTPQIKTTSPRHVVNYKFWHTIHTFLLDVVNYVDFASHRGFRNLLGISLHVKTQKFPPFSISTSESVSQEFALEELITQCHKKYAYIEYEGKVMNELEYLTEYYPSNVVDFTLAKESILYEYIYALFEQSVSKVPKNFVKILESGIYKKILQARESNFRKLNKGVVRTRQNVKDLLAKIFKDGDQAVNAMALSGSIQTVFIIWGVLLAVSFLWSLVEMYFK</sequence>
<proteinExistence type="predicted"/>
<evidence type="ECO:0000256" key="1">
    <source>
        <dbReference type="SAM" id="Phobius"/>
    </source>
</evidence>
<gene>
    <name evidence="2" type="ORF">Fcan01_01643</name>
</gene>
<keyword evidence="1" id="KW-0472">Membrane</keyword>
<dbReference type="AlphaFoldDB" id="A0A226EWC8"/>
<keyword evidence="1" id="KW-1133">Transmembrane helix</keyword>
<keyword evidence="1" id="KW-0812">Transmembrane</keyword>
<reference evidence="2 3" key="1">
    <citation type="submission" date="2015-12" db="EMBL/GenBank/DDBJ databases">
        <title>The genome of Folsomia candida.</title>
        <authorList>
            <person name="Faddeeva A."/>
            <person name="Derks M.F."/>
            <person name="Anvar Y."/>
            <person name="Smit S."/>
            <person name="Van Straalen N."/>
            <person name="Roelofs D."/>
        </authorList>
    </citation>
    <scope>NUCLEOTIDE SEQUENCE [LARGE SCALE GENOMIC DNA]</scope>
    <source>
        <strain evidence="2 3">VU population</strain>
        <tissue evidence="2">Whole body</tissue>
    </source>
</reference>